<dbReference type="EMBL" id="CAJOBH010110186">
    <property type="protein sequence ID" value="CAF4657155.1"/>
    <property type="molecule type" value="Genomic_DNA"/>
</dbReference>
<feature type="non-terminal residue" evidence="4">
    <location>
        <position position="1"/>
    </location>
</feature>
<protein>
    <submittedName>
        <fullName evidence="4">Uncharacterized protein</fullName>
    </submittedName>
</protein>
<feature type="region of interest" description="Disordered" evidence="1">
    <location>
        <begin position="1"/>
        <end position="80"/>
    </location>
</feature>
<dbReference type="EMBL" id="CAJOBH010096915">
    <property type="protein sequence ID" value="CAF4594140.1"/>
    <property type="molecule type" value="Genomic_DNA"/>
</dbReference>
<evidence type="ECO:0000256" key="1">
    <source>
        <dbReference type="SAM" id="MobiDB-lite"/>
    </source>
</evidence>
<evidence type="ECO:0000313" key="3">
    <source>
        <dbReference type="EMBL" id="CAF4594140.1"/>
    </source>
</evidence>
<accession>A0A8S2ZV68</accession>
<feature type="compositionally biased region" description="Low complexity" evidence="1">
    <location>
        <begin position="21"/>
        <end position="32"/>
    </location>
</feature>
<feature type="compositionally biased region" description="Polar residues" evidence="1">
    <location>
        <begin position="59"/>
        <end position="71"/>
    </location>
</feature>
<feature type="non-terminal residue" evidence="4">
    <location>
        <position position="80"/>
    </location>
</feature>
<evidence type="ECO:0000313" key="4">
    <source>
        <dbReference type="EMBL" id="CAF4657155.1"/>
    </source>
</evidence>
<gene>
    <name evidence="3" type="ORF">BYL167_LOCUS39842</name>
    <name evidence="4" type="ORF">BYL167_LOCUS42432</name>
    <name evidence="2" type="ORF">GIL414_LOCUS36591</name>
    <name evidence="5" type="ORF">GIL414_LOCUS50201</name>
</gene>
<sequence>GHFDFPHLILIEQQDKPSGPIDNTIDDNSSNIDTDDDDGSFENSSRSATPPSAEHRKSSSSVGKVSTNNFVQDGPKVADP</sequence>
<proteinExistence type="predicted"/>
<feature type="compositionally biased region" description="Polar residues" evidence="1">
    <location>
        <begin position="41"/>
        <end position="50"/>
    </location>
</feature>
<dbReference type="Proteomes" id="UP000681720">
    <property type="component" value="Unassembled WGS sequence"/>
</dbReference>
<reference evidence="4" key="1">
    <citation type="submission" date="2021-02" db="EMBL/GenBank/DDBJ databases">
        <authorList>
            <person name="Nowell W R."/>
        </authorList>
    </citation>
    <scope>NUCLEOTIDE SEQUENCE</scope>
</reference>
<dbReference type="EMBL" id="CAJOBJ010091440">
    <property type="protein sequence ID" value="CAF4544941.1"/>
    <property type="molecule type" value="Genomic_DNA"/>
</dbReference>
<organism evidence="4 6">
    <name type="scientific">Rotaria magnacalcarata</name>
    <dbReference type="NCBI Taxonomy" id="392030"/>
    <lineage>
        <taxon>Eukaryota</taxon>
        <taxon>Metazoa</taxon>
        <taxon>Spiralia</taxon>
        <taxon>Gnathifera</taxon>
        <taxon>Rotifera</taxon>
        <taxon>Eurotatoria</taxon>
        <taxon>Bdelloidea</taxon>
        <taxon>Philodinida</taxon>
        <taxon>Philodinidae</taxon>
        <taxon>Rotaria</taxon>
    </lineage>
</organism>
<evidence type="ECO:0000313" key="6">
    <source>
        <dbReference type="Proteomes" id="UP000681967"/>
    </source>
</evidence>
<dbReference type="AlphaFoldDB" id="A0A8S2ZV68"/>
<dbReference type="Proteomes" id="UP000681967">
    <property type="component" value="Unassembled WGS sequence"/>
</dbReference>
<comment type="caution">
    <text evidence="4">The sequence shown here is derived from an EMBL/GenBank/DDBJ whole genome shotgun (WGS) entry which is preliminary data.</text>
</comment>
<dbReference type="EMBL" id="CAJOBJ010166759">
    <property type="protein sequence ID" value="CAF4867384.1"/>
    <property type="molecule type" value="Genomic_DNA"/>
</dbReference>
<name>A0A8S2ZV68_9BILA</name>
<evidence type="ECO:0000313" key="2">
    <source>
        <dbReference type="EMBL" id="CAF4544941.1"/>
    </source>
</evidence>
<evidence type="ECO:0000313" key="5">
    <source>
        <dbReference type="EMBL" id="CAF4867384.1"/>
    </source>
</evidence>